<keyword evidence="2" id="KW-0288">FMN</keyword>
<evidence type="ECO:0000313" key="6">
    <source>
        <dbReference type="EMBL" id="MFC4911415.1"/>
    </source>
</evidence>
<dbReference type="InterPro" id="IPR036661">
    <property type="entry name" value="Luciferase-like_sf"/>
</dbReference>
<keyword evidence="1" id="KW-0285">Flavoprotein</keyword>
<dbReference type="InterPro" id="IPR050172">
    <property type="entry name" value="SsuD_RutA_monooxygenase"/>
</dbReference>
<dbReference type="InterPro" id="IPR011251">
    <property type="entry name" value="Luciferase-like_dom"/>
</dbReference>
<dbReference type="SUPFAM" id="SSF51679">
    <property type="entry name" value="Bacterial luciferase-like"/>
    <property type="match status" value="1"/>
</dbReference>
<evidence type="ECO:0000256" key="3">
    <source>
        <dbReference type="ARBA" id="ARBA00023002"/>
    </source>
</evidence>
<dbReference type="PANTHER" id="PTHR42847:SF8">
    <property type="entry name" value="CONSERVED PROTEIN"/>
    <property type="match status" value="1"/>
</dbReference>
<keyword evidence="4" id="KW-0503">Monooxygenase</keyword>
<protein>
    <submittedName>
        <fullName evidence="6">TIGR03621 family F420-dependent LLM class oxidoreductase</fullName>
    </submittedName>
</protein>
<dbReference type="Pfam" id="PF00296">
    <property type="entry name" value="Bac_luciferase"/>
    <property type="match status" value="1"/>
</dbReference>
<keyword evidence="3" id="KW-0560">Oxidoreductase</keyword>
<dbReference type="InterPro" id="IPR019923">
    <property type="entry name" value="Lucif-like_OxRdtase_MSMEG_2516"/>
</dbReference>
<dbReference type="PANTHER" id="PTHR42847">
    <property type="entry name" value="ALKANESULFONATE MONOOXYGENASE"/>
    <property type="match status" value="1"/>
</dbReference>
<feature type="domain" description="Luciferase-like" evidence="5">
    <location>
        <begin position="12"/>
        <end position="169"/>
    </location>
</feature>
<organism evidence="6 7">
    <name type="scientific">Actinomadura gamaensis</name>
    <dbReference type="NCBI Taxonomy" id="1763541"/>
    <lineage>
        <taxon>Bacteria</taxon>
        <taxon>Bacillati</taxon>
        <taxon>Actinomycetota</taxon>
        <taxon>Actinomycetes</taxon>
        <taxon>Streptosporangiales</taxon>
        <taxon>Thermomonosporaceae</taxon>
        <taxon>Actinomadura</taxon>
    </lineage>
</organism>
<evidence type="ECO:0000256" key="4">
    <source>
        <dbReference type="ARBA" id="ARBA00023033"/>
    </source>
</evidence>
<keyword evidence="7" id="KW-1185">Reference proteome</keyword>
<name>A0ABV9U745_9ACTN</name>
<dbReference type="EMBL" id="JBHSIT010000009">
    <property type="protein sequence ID" value="MFC4911415.1"/>
    <property type="molecule type" value="Genomic_DNA"/>
</dbReference>
<gene>
    <name evidence="6" type="ORF">ACFPCY_29195</name>
</gene>
<sequence length="296" mass="32680">MRKFRFGFTIDSPGDQAELGRICATADSYGFDVALAVDHLGPGRSSPFSVLMATAFASRRLHVGTHVLNIGYWNPSILAREVATLVRLTEGRFELGIGSGIVKAQYDAARIPWHPFERRMDLVAATVGEMKGLLAEEHGLEPPPLLVGGASRRALGIAAAIADIASFGGRFQVPGEEPGTLRFITSEEADKGVEFLRAEAGSRFDEIEVNSFVLHVEVTGDRRAVAERIAAAREPHFLVEDAEHALDTPFMLIGTEEQIARRLLENRERYGFSYVTIRRPHMEVFGPIIKRVRELE</sequence>
<comment type="caution">
    <text evidence="6">The sequence shown here is derived from an EMBL/GenBank/DDBJ whole genome shotgun (WGS) entry which is preliminary data.</text>
</comment>
<evidence type="ECO:0000256" key="1">
    <source>
        <dbReference type="ARBA" id="ARBA00022630"/>
    </source>
</evidence>
<evidence type="ECO:0000259" key="5">
    <source>
        <dbReference type="Pfam" id="PF00296"/>
    </source>
</evidence>
<dbReference type="NCBIfam" id="TIGR03621">
    <property type="entry name" value="F420_MSMEG_2516"/>
    <property type="match status" value="1"/>
</dbReference>
<evidence type="ECO:0000313" key="7">
    <source>
        <dbReference type="Proteomes" id="UP001595872"/>
    </source>
</evidence>
<dbReference type="RefSeq" id="WP_378260299.1">
    <property type="nucleotide sequence ID" value="NZ_JBHSIT010000009.1"/>
</dbReference>
<accession>A0ABV9U745</accession>
<reference evidence="7" key="1">
    <citation type="journal article" date="2019" name="Int. J. Syst. Evol. Microbiol.">
        <title>The Global Catalogue of Microorganisms (GCM) 10K type strain sequencing project: providing services to taxonomists for standard genome sequencing and annotation.</title>
        <authorList>
            <consortium name="The Broad Institute Genomics Platform"/>
            <consortium name="The Broad Institute Genome Sequencing Center for Infectious Disease"/>
            <person name="Wu L."/>
            <person name="Ma J."/>
        </authorList>
    </citation>
    <scope>NUCLEOTIDE SEQUENCE [LARGE SCALE GENOMIC DNA]</scope>
    <source>
        <strain evidence="7">KLKA75</strain>
    </source>
</reference>
<dbReference type="Proteomes" id="UP001595872">
    <property type="component" value="Unassembled WGS sequence"/>
</dbReference>
<proteinExistence type="predicted"/>
<evidence type="ECO:0000256" key="2">
    <source>
        <dbReference type="ARBA" id="ARBA00022643"/>
    </source>
</evidence>
<dbReference type="Gene3D" id="3.20.20.30">
    <property type="entry name" value="Luciferase-like domain"/>
    <property type="match status" value="1"/>
</dbReference>